<feature type="transmembrane region" description="Helical" evidence="1">
    <location>
        <begin position="6"/>
        <end position="23"/>
    </location>
</feature>
<evidence type="ECO:0000256" key="1">
    <source>
        <dbReference type="SAM" id="Phobius"/>
    </source>
</evidence>
<organism evidence="4 5">
    <name type="scientific">Aureibacillus halotolerans</name>
    <dbReference type="NCBI Taxonomy" id="1508390"/>
    <lineage>
        <taxon>Bacteria</taxon>
        <taxon>Bacillati</taxon>
        <taxon>Bacillota</taxon>
        <taxon>Bacilli</taxon>
        <taxon>Bacillales</taxon>
        <taxon>Bacillaceae</taxon>
        <taxon>Aureibacillus</taxon>
    </lineage>
</organism>
<keyword evidence="5" id="KW-1185">Reference proteome</keyword>
<feature type="transmembrane region" description="Helical" evidence="1">
    <location>
        <begin position="50"/>
        <end position="68"/>
    </location>
</feature>
<dbReference type="Proteomes" id="UP000295632">
    <property type="component" value="Unassembled WGS sequence"/>
</dbReference>
<reference evidence="4 5" key="1">
    <citation type="submission" date="2019-03" db="EMBL/GenBank/DDBJ databases">
        <title>Genomic Encyclopedia of Type Strains, Phase IV (KMG-IV): sequencing the most valuable type-strain genomes for metagenomic binning, comparative biology and taxonomic classification.</title>
        <authorList>
            <person name="Goeker M."/>
        </authorList>
    </citation>
    <scope>NUCLEOTIDE SEQUENCE [LARGE SCALE GENOMIC DNA]</scope>
    <source>
        <strain evidence="4 5">DSM 28697</strain>
    </source>
</reference>
<dbReference type="InterPro" id="IPR043831">
    <property type="entry name" value="DUF5808"/>
</dbReference>
<dbReference type="Pfam" id="PF07853">
    <property type="entry name" value="DUF1648"/>
    <property type="match status" value="1"/>
</dbReference>
<keyword evidence="1" id="KW-1133">Transmembrane helix</keyword>
<keyword evidence="1" id="KW-0472">Membrane</keyword>
<comment type="caution">
    <text evidence="4">The sequence shown here is derived from an EMBL/GenBank/DDBJ whole genome shotgun (WGS) entry which is preliminary data.</text>
</comment>
<proteinExistence type="predicted"/>
<feature type="transmembrane region" description="Helical" evidence="1">
    <location>
        <begin position="80"/>
        <end position="99"/>
    </location>
</feature>
<gene>
    <name evidence="4" type="ORF">EV213_11949</name>
</gene>
<feature type="transmembrane region" description="Helical" evidence="1">
    <location>
        <begin position="229"/>
        <end position="252"/>
    </location>
</feature>
<dbReference type="PANTHER" id="PTHR37810">
    <property type="entry name" value="IMMUNITY PROTEIN SDPI"/>
    <property type="match status" value="1"/>
</dbReference>
<name>A0A4R6TRQ3_9BACI</name>
<evidence type="ECO:0000313" key="5">
    <source>
        <dbReference type="Proteomes" id="UP000295632"/>
    </source>
</evidence>
<dbReference type="InterPro" id="IPR014574">
    <property type="entry name" value="UCP032908"/>
</dbReference>
<dbReference type="EMBL" id="SNYJ01000019">
    <property type="protein sequence ID" value="TDQ36260.1"/>
    <property type="molecule type" value="Genomic_DNA"/>
</dbReference>
<dbReference type="PANTHER" id="PTHR37810:SF9">
    <property type="entry name" value="MEMBRANE PROTEIN"/>
    <property type="match status" value="1"/>
</dbReference>
<evidence type="ECO:0000313" key="4">
    <source>
        <dbReference type="EMBL" id="TDQ36260.1"/>
    </source>
</evidence>
<evidence type="ECO:0000259" key="3">
    <source>
        <dbReference type="Pfam" id="PF19124"/>
    </source>
</evidence>
<dbReference type="OrthoDB" id="157646at2"/>
<dbReference type="Pfam" id="PF19124">
    <property type="entry name" value="DUF5808"/>
    <property type="match status" value="1"/>
</dbReference>
<dbReference type="InterPro" id="IPR012867">
    <property type="entry name" value="DUF1648"/>
</dbReference>
<sequence length="366" mass="41867">MEFFMLIVLLPLCASVIMMPYLTRKTISFGISIPEEAFQEEEITGVRKRYIKWTGLTSILLILGMMLLVKDVTDADTGRIIALSMLPLLFFIVAFWVYLKAHHKMKALKESKAWHAQQRQYATAHLTSAAERKAVYSNAWFVIPALVAMLSFVLTFLNYNQMPNPLPMKYDFAGNVTVWEEKTYKIVYLLPIIQVYMIALFVFINSMIDRAKQQIDPAHRKRSLKQQQSFRAYWSLFLLITCVLIVGLFFFLQLTYLIEVPSTLITIVPIGISTVIIIGAIVLSLITGQGGSRLRVPDSDQGIGVQRDDDRYWKLGLFYINRHDPALFLEKRMGVGWTVNLGRPTVWIVLAIILGSSLALSLWTMW</sequence>
<protein>
    <submittedName>
        <fullName evidence="4">Putative membrane protein</fullName>
    </submittedName>
</protein>
<evidence type="ECO:0000259" key="2">
    <source>
        <dbReference type="Pfam" id="PF07853"/>
    </source>
</evidence>
<accession>A0A4R6TRQ3</accession>
<feature type="transmembrane region" description="Helical" evidence="1">
    <location>
        <begin position="139"/>
        <end position="159"/>
    </location>
</feature>
<feature type="domain" description="DUF1648" evidence="2">
    <location>
        <begin position="147"/>
        <end position="194"/>
    </location>
</feature>
<dbReference type="AlphaFoldDB" id="A0A4R6TRQ3"/>
<feature type="domain" description="DUF5808" evidence="3">
    <location>
        <begin position="323"/>
        <end position="347"/>
    </location>
</feature>
<dbReference type="PIRSF" id="PIRSF032908">
    <property type="entry name" value="UCP032908"/>
    <property type="match status" value="1"/>
</dbReference>
<feature type="transmembrane region" description="Helical" evidence="1">
    <location>
        <begin position="186"/>
        <end position="208"/>
    </location>
</feature>
<dbReference type="RefSeq" id="WP_133581787.1">
    <property type="nucleotide sequence ID" value="NZ_SNYJ01000019.1"/>
</dbReference>
<keyword evidence="1" id="KW-0812">Transmembrane</keyword>
<dbReference type="GO" id="GO:0009636">
    <property type="term" value="P:response to toxic substance"/>
    <property type="evidence" value="ECO:0007669"/>
    <property type="project" value="TreeGrafter"/>
</dbReference>
<feature type="transmembrane region" description="Helical" evidence="1">
    <location>
        <begin position="264"/>
        <end position="286"/>
    </location>
</feature>
<feature type="transmembrane region" description="Helical" evidence="1">
    <location>
        <begin position="346"/>
        <end position="365"/>
    </location>
</feature>